<dbReference type="Pfam" id="PF09383">
    <property type="entry name" value="NIL"/>
    <property type="match status" value="1"/>
</dbReference>
<dbReference type="InterPro" id="IPR017871">
    <property type="entry name" value="ABC_transporter-like_CS"/>
</dbReference>
<evidence type="ECO:0000313" key="10">
    <source>
        <dbReference type="EMBL" id="OFV69805.1"/>
    </source>
</evidence>
<dbReference type="Gene3D" id="3.30.70.260">
    <property type="match status" value="1"/>
</dbReference>
<evidence type="ECO:0000256" key="2">
    <source>
        <dbReference type="ARBA" id="ARBA00022448"/>
    </source>
</evidence>
<keyword evidence="6" id="KW-1278">Translocase</keyword>
<dbReference type="InterPro" id="IPR027417">
    <property type="entry name" value="P-loop_NTPase"/>
</dbReference>
<dbReference type="FunFam" id="3.40.50.300:FF:000056">
    <property type="entry name" value="Cell division ATP-binding protein FtsE"/>
    <property type="match status" value="1"/>
</dbReference>
<evidence type="ECO:0000259" key="9">
    <source>
        <dbReference type="PROSITE" id="PS50893"/>
    </source>
</evidence>
<dbReference type="SMART" id="SM00930">
    <property type="entry name" value="NIL"/>
    <property type="match status" value="1"/>
</dbReference>
<organism evidence="10 11">
    <name type="scientific">Acetobacterium wieringae</name>
    <dbReference type="NCBI Taxonomy" id="52694"/>
    <lineage>
        <taxon>Bacteria</taxon>
        <taxon>Bacillati</taxon>
        <taxon>Bacillota</taxon>
        <taxon>Clostridia</taxon>
        <taxon>Eubacteriales</taxon>
        <taxon>Eubacteriaceae</taxon>
        <taxon>Acetobacterium</taxon>
    </lineage>
</organism>
<gene>
    <name evidence="10" type="primary">metN_2</name>
    <name evidence="10" type="ORF">ACWI_26940</name>
</gene>
<dbReference type="InterPro" id="IPR050086">
    <property type="entry name" value="MetN_ABC_transporter-like"/>
</dbReference>
<dbReference type="InterPro" id="IPR003593">
    <property type="entry name" value="AAA+_ATPase"/>
</dbReference>
<dbReference type="PANTHER" id="PTHR43166:SF30">
    <property type="entry name" value="METHIONINE IMPORT ATP-BINDING PROTEIN METN"/>
    <property type="match status" value="1"/>
</dbReference>
<evidence type="ECO:0000256" key="3">
    <source>
        <dbReference type="ARBA" id="ARBA00022475"/>
    </source>
</evidence>
<feature type="domain" description="ABC transporter" evidence="9">
    <location>
        <begin position="2"/>
        <end position="241"/>
    </location>
</feature>
<dbReference type="EC" id="3.6.3.-" evidence="10"/>
<name>A0A1F2PFF9_9FIRM</name>
<dbReference type="Proteomes" id="UP000176244">
    <property type="component" value="Unassembled WGS sequence"/>
</dbReference>
<evidence type="ECO:0000256" key="7">
    <source>
        <dbReference type="ARBA" id="ARBA00022970"/>
    </source>
</evidence>
<dbReference type="InterPro" id="IPR045865">
    <property type="entry name" value="ACT-like_dom_sf"/>
</dbReference>
<evidence type="ECO:0000256" key="4">
    <source>
        <dbReference type="ARBA" id="ARBA00022741"/>
    </source>
</evidence>
<dbReference type="PROSITE" id="PS00211">
    <property type="entry name" value="ABC_TRANSPORTER_1"/>
    <property type="match status" value="1"/>
</dbReference>
<keyword evidence="3" id="KW-1003">Cell membrane</keyword>
<keyword evidence="2" id="KW-0813">Transport</keyword>
<comment type="caution">
    <text evidence="10">The sequence shown here is derived from an EMBL/GenBank/DDBJ whole genome shotgun (WGS) entry which is preliminary data.</text>
</comment>
<dbReference type="CDD" id="cd03258">
    <property type="entry name" value="ABC_MetN_methionine_transporter"/>
    <property type="match status" value="1"/>
</dbReference>
<protein>
    <submittedName>
        <fullName evidence="10">Methionine import ATP-binding protein MetN</fullName>
        <ecNumber evidence="10">3.6.3.-</ecNumber>
    </submittedName>
</protein>
<sequence length="337" mass="37488">MIEFKHVSVSFKQHKQIFEAVNDAHFKIEKGEIFGIAGSSGAGKSTLLRTINLLQTVSSGEILVDGENVTNYRRTQLRILRRNIGMIFQHFNLARNLTVYQNIAFVLKAAGKSKAETETRVKELLDLVNLSEKSNSYPANLSGGEKQRVAIARALANDAKILLCDEPTSALDLETTSSILSLLKDLNKKFGITIVIITHELDVIKSICTRCAVMNKGSVVEIGDVYDIFTKPREDFTRQLLSHTSHFNLPEQIIDKMQGPIIRLTFKGDNANNPILYYAANTFQIGFNILLGKVEYINDLPLGILYVQLIGETEPLKLAIEFLAANTADLEVINHGL</sequence>
<dbReference type="Gene3D" id="3.40.50.300">
    <property type="entry name" value="P-loop containing nucleotide triphosphate hydrolases"/>
    <property type="match status" value="1"/>
</dbReference>
<dbReference type="SUPFAM" id="SSF55021">
    <property type="entry name" value="ACT-like"/>
    <property type="match status" value="1"/>
</dbReference>
<reference evidence="10 11" key="1">
    <citation type="submission" date="2015-09" db="EMBL/GenBank/DDBJ databases">
        <title>Genome sequence of Acetobacterium wieringae DSM 1911.</title>
        <authorList>
            <person name="Poehlein A."/>
            <person name="Bengelsdorf F.R."/>
            <person name="Schiel-Bengelsdorf B."/>
            <person name="Duerre P."/>
            <person name="Daniel R."/>
        </authorList>
    </citation>
    <scope>NUCLEOTIDE SEQUENCE [LARGE SCALE GENOMIC DNA]</scope>
    <source>
        <strain evidence="10 11">DSM 1911</strain>
    </source>
</reference>
<dbReference type="InterPro" id="IPR041701">
    <property type="entry name" value="MetN_ABC"/>
</dbReference>
<dbReference type="RefSeq" id="WP_070371966.1">
    <property type="nucleotide sequence ID" value="NZ_JAIPPU010000007.1"/>
</dbReference>
<dbReference type="EMBL" id="LKEU01000036">
    <property type="protein sequence ID" value="OFV69805.1"/>
    <property type="molecule type" value="Genomic_DNA"/>
</dbReference>
<dbReference type="GO" id="GO:0006865">
    <property type="term" value="P:amino acid transport"/>
    <property type="evidence" value="ECO:0007669"/>
    <property type="project" value="UniProtKB-KW"/>
</dbReference>
<dbReference type="OrthoDB" id="9804199at2"/>
<keyword evidence="8" id="KW-0472">Membrane</keyword>
<dbReference type="InterPro" id="IPR003439">
    <property type="entry name" value="ABC_transporter-like_ATP-bd"/>
</dbReference>
<dbReference type="GO" id="GO:0005886">
    <property type="term" value="C:plasma membrane"/>
    <property type="evidence" value="ECO:0007669"/>
    <property type="project" value="UniProtKB-ARBA"/>
</dbReference>
<accession>A0A1F2PFF9</accession>
<dbReference type="STRING" id="52694.ACWI_26940"/>
<evidence type="ECO:0000256" key="8">
    <source>
        <dbReference type="ARBA" id="ARBA00023136"/>
    </source>
</evidence>
<evidence type="ECO:0000313" key="11">
    <source>
        <dbReference type="Proteomes" id="UP000176244"/>
    </source>
</evidence>
<dbReference type="SMART" id="SM00382">
    <property type="entry name" value="AAA"/>
    <property type="match status" value="1"/>
</dbReference>
<comment type="similarity">
    <text evidence="1">Belongs to the ABC transporter superfamily.</text>
</comment>
<keyword evidence="10" id="KW-0378">Hydrolase</keyword>
<keyword evidence="5 10" id="KW-0067">ATP-binding</keyword>
<keyword evidence="7" id="KW-0029">Amino-acid transport</keyword>
<evidence type="ECO:0000256" key="6">
    <source>
        <dbReference type="ARBA" id="ARBA00022967"/>
    </source>
</evidence>
<dbReference type="AlphaFoldDB" id="A0A1F2PFF9"/>
<keyword evidence="4" id="KW-0547">Nucleotide-binding</keyword>
<dbReference type="PANTHER" id="PTHR43166">
    <property type="entry name" value="AMINO ACID IMPORT ATP-BINDING PROTEIN"/>
    <property type="match status" value="1"/>
</dbReference>
<dbReference type="GO" id="GO:0005524">
    <property type="term" value="F:ATP binding"/>
    <property type="evidence" value="ECO:0007669"/>
    <property type="project" value="UniProtKB-KW"/>
</dbReference>
<dbReference type="PROSITE" id="PS50893">
    <property type="entry name" value="ABC_TRANSPORTER_2"/>
    <property type="match status" value="1"/>
</dbReference>
<proteinExistence type="inferred from homology"/>
<dbReference type="GO" id="GO:0016887">
    <property type="term" value="F:ATP hydrolysis activity"/>
    <property type="evidence" value="ECO:0007669"/>
    <property type="project" value="InterPro"/>
</dbReference>
<evidence type="ECO:0000256" key="1">
    <source>
        <dbReference type="ARBA" id="ARBA00005417"/>
    </source>
</evidence>
<dbReference type="Pfam" id="PF00005">
    <property type="entry name" value="ABC_tran"/>
    <property type="match status" value="1"/>
</dbReference>
<dbReference type="InterPro" id="IPR018449">
    <property type="entry name" value="NIL_domain"/>
</dbReference>
<dbReference type="SUPFAM" id="SSF52540">
    <property type="entry name" value="P-loop containing nucleoside triphosphate hydrolases"/>
    <property type="match status" value="1"/>
</dbReference>
<evidence type="ECO:0000256" key="5">
    <source>
        <dbReference type="ARBA" id="ARBA00022840"/>
    </source>
</evidence>